<feature type="non-terminal residue" evidence="1">
    <location>
        <position position="231"/>
    </location>
</feature>
<organism evidence="1">
    <name type="scientific">marine metagenome</name>
    <dbReference type="NCBI Taxonomy" id="408172"/>
    <lineage>
        <taxon>unclassified sequences</taxon>
        <taxon>metagenomes</taxon>
        <taxon>ecological metagenomes</taxon>
    </lineage>
</organism>
<reference evidence="1" key="1">
    <citation type="submission" date="2018-05" db="EMBL/GenBank/DDBJ databases">
        <authorList>
            <person name="Lanie J.A."/>
            <person name="Ng W.-L."/>
            <person name="Kazmierczak K.M."/>
            <person name="Andrzejewski T.M."/>
            <person name="Davidsen T.M."/>
            <person name="Wayne K.J."/>
            <person name="Tettelin H."/>
            <person name="Glass J.I."/>
            <person name="Rusch D."/>
            <person name="Podicherti R."/>
            <person name="Tsui H.-C.T."/>
            <person name="Winkler M.E."/>
        </authorList>
    </citation>
    <scope>NUCLEOTIDE SEQUENCE</scope>
</reference>
<proteinExistence type="predicted"/>
<feature type="non-terminal residue" evidence="1">
    <location>
        <position position="1"/>
    </location>
</feature>
<evidence type="ECO:0000313" key="1">
    <source>
        <dbReference type="EMBL" id="SVE54402.1"/>
    </source>
</evidence>
<name>A0A383EC07_9ZZZZ</name>
<dbReference type="EMBL" id="UINC01224680">
    <property type="protein sequence ID" value="SVE54402.1"/>
    <property type="molecule type" value="Genomic_DNA"/>
</dbReference>
<accession>A0A383EC07</accession>
<dbReference type="AlphaFoldDB" id="A0A383EC07"/>
<sequence>WERIGIGDVTLLAAQGKIFASAVTTLKFRNKPLAAHLWGYDDKGMTWEYIYFISEVYERDIPYLEFNSVVGYEPNYVIQGFNVLSEEKSNRLLNHYNLESSTFTPSSYVIDYQTEFGDKDLDKESTTTARLEQSALRRILIGSKLVGKCCICGESYPVNLLVAAHIKKRSACSNNEKKDILNVAALMCKFGCDDLYEKGYIGVSDGKVVSLHSTTTTESTDTYLRKIVGKQ</sequence>
<protein>
    <recommendedName>
        <fullName evidence="2">HNH nuclease domain-containing protein</fullName>
    </recommendedName>
</protein>
<gene>
    <name evidence="1" type="ORF">METZ01_LOCUS507256</name>
</gene>
<evidence type="ECO:0008006" key="2">
    <source>
        <dbReference type="Google" id="ProtNLM"/>
    </source>
</evidence>